<protein>
    <submittedName>
        <fullName evidence="2">Uncharacterized protein</fullName>
    </submittedName>
</protein>
<dbReference type="EMBL" id="GL945442">
    <property type="protein sequence ID" value="EGO19911.1"/>
    <property type="molecule type" value="Genomic_DNA"/>
</dbReference>
<dbReference type="Proteomes" id="UP000008064">
    <property type="component" value="Unassembled WGS sequence"/>
</dbReference>
<dbReference type="GeneID" id="18815776"/>
<feature type="transmembrane region" description="Helical" evidence="1">
    <location>
        <begin position="94"/>
        <end position="114"/>
    </location>
</feature>
<dbReference type="RefSeq" id="XP_007323346.1">
    <property type="nucleotide sequence ID" value="XM_007323284.1"/>
</dbReference>
<dbReference type="OrthoDB" id="3250682at2759"/>
<dbReference type="KEGG" id="sla:SERLADRAFT_442726"/>
<sequence length="299" mass="32932">MEGVVYALAMRTLTFKGKPLFIFIVSVTLFVLSSAHLILNAVHVGTCCKEDDTSKCNSVLSHRIYTAKYAIYVAQTCAADGFVIWRSRLFSRTCIIAVPALLWVASFAVGITGTCFISKAEPNISAIFSSPCRPWMICFYVLTYSSHFSGTAILIIRVWSLFHPRTNLFEASRKLCRRVVMLLTGAHGLYAITIIALLVCYLCRTLGQVVVADMLWEQAVPIISIAHCMTAIPGSSQQEAASKGIAPHYRVSRDAEVKDDLGSTPTAVVMHSFHFSDFTMSARLNLDEKGERTVTTQGV</sequence>
<keyword evidence="1" id="KW-0472">Membrane</keyword>
<feature type="transmembrane region" description="Helical" evidence="1">
    <location>
        <begin position="20"/>
        <end position="39"/>
    </location>
</feature>
<feature type="transmembrane region" description="Helical" evidence="1">
    <location>
        <begin position="179"/>
        <end position="199"/>
    </location>
</feature>
<dbReference type="AlphaFoldDB" id="F8PAS3"/>
<feature type="transmembrane region" description="Helical" evidence="1">
    <location>
        <begin position="134"/>
        <end position="159"/>
    </location>
</feature>
<reference evidence="2" key="1">
    <citation type="submission" date="2011-04" db="EMBL/GenBank/DDBJ databases">
        <title>Evolution of plant cell wall degrading machinery underlies the functional diversity of forest fungi.</title>
        <authorList>
            <consortium name="US DOE Joint Genome Institute (JGI-PGF)"/>
            <person name="Eastwood D.C."/>
            <person name="Floudas D."/>
            <person name="Binder M."/>
            <person name="Majcherczyk A."/>
            <person name="Schneider P."/>
            <person name="Aerts A."/>
            <person name="Asiegbu F.O."/>
            <person name="Baker S.E."/>
            <person name="Barry K."/>
            <person name="Bendiksby M."/>
            <person name="Blumentritt M."/>
            <person name="Coutinho P.M."/>
            <person name="Cullen D."/>
            <person name="Cullen D."/>
            <person name="Gathman A."/>
            <person name="Goodell B."/>
            <person name="Henrissat B."/>
            <person name="Ihrmark K."/>
            <person name="Kauserud H."/>
            <person name="Kohler A."/>
            <person name="LaButti K."/>
            <person name="Lapidus A."/>
            <person name="Lavin J.L."/>
            <person name="Lee Y.-H."/>
            <person name="Lindquist E."/>
            <person name="Lilly W."/>
            <person name="Lucas S."/>
            <person name="Morin E."/>
            <person name="Murat C."/>
            <person name="Oguiza J.A."/>
            <person name="Park J."/>
            <person name="Pisabarro A.G."/>
            <person name="Riley R."/>
            <person name="Rosling A."/>
            <person name="Salamov A."/>
            <person name="Schmidt O."/>
            <person name="Schmutz J."/>
            <person name="Skrede I."/>
            <person name="Stenlid J."/>
            <person name="Wiebenga A."/>
            <person name="Xie X."/>
            <person name="Kues U."/>
            <person name="Hibbett D.S."/>
            <person name="Hoffmeister D."/>
            <person name="Hogberg N."/>
            <person name="Martin F."/>
            <person name="Grigoriev I.V."/>
            <person name="Watkinson S.C."/>
        </authorList>
    </citation>
    <scope>NUCLEOTIDE SEQUENCE</scope>
    <source>
        <strain evidence="2">S7.9</strain>
    </source>
</reference>
<proteinExistence type="predicted"/>
<organism>
    <name type="scientific">Serpula lacrymans var. lacrymans (strain S7.9)</name>
    <name type="common">Dry rot fungus</name>
    <dbReference type="NCBI Taxonomy" id="578457"/>
    <lineage>
        <taxon>Eukaryota</taxon>
        <taxon>Fungi</taxon>
        <taxon>Dikarya</taxon>
        <taxon>Basidiomycota</taxon>
        <taxon>Agaricomycotina</taxon>
        <taxon>Agaricomycetes</taxon>
        <taxon>Agaricomycetidae</taxon>
        <taxon>Boletales</taxon>
        <taxon>Coniophorineae</taxon>
        <taxon>Serpulaceae</taxon>
        <taxon>Serpula</taxon>
    </lineage>
</organism>
<evidence type="ECO:0000256" key="1">
    <source>
        <dbReference type="SAM" id="Phobius"/>
    </source>
</evidence>
<name>F8PAS3_SERL9</name>
<dbReference type="HOGENOM" id="CLU_931157_0_0_1"/>
<accession>F8PAS3</accession>
<evidence type="ECO:0000313" key="2">
    <source>
        <dbReference type="EMBL" id="EGO19911.1"/>
    </source>
</evidence>
<keyword evidence="1" id="KW-0812">Transmembrane</keyword>
<gene>
    <name evidence="2" type="ORF">SERLADRAFT_442726</name>
</gene>
<keyword evidence="1" id="KW-1133">Transmembrane helix</keyword>